<name>A0A9D4F0F4_DREPO</name>
<dbReference type="Proteomes" id="UP000828390">
    <property type="component" value="Unassembled WGS sequence"/>
</dbReference>
<evidence type="ECO:0000313" key="2">
    <source>
        <dbReference type="Proteomes" id="UP000828390"/>
    </source>
</evidence>
<organism evidence="1 2">
    <name type="scientific">Dreissena polymorpha</name>
    <name type="common">Zebra mussel</name>
    <name type="synonym">Mytilus polymorpha</name>
    <dbReference type="NCBI Taxonomy" id="45954"/>
    <lineage>
        <taxon>Eukaryota</taxon>
        <taxon>Metazoa</taxon>
        <taxon>Spiralia</taxon>
        <taxon>Lophotrochozoa</taxon>
        <taxon>Mollusca</taxon>
        <taxon>Bivalvia</taxon>
        <taxon>Autobranchia</taxon>
        <taxon>Heteroconchia</taxon>
        <taxon>Euheterodonta</taxon>
        <taxon>Imparidentia</taxon>
        <taxon>Neoheterodontei</taxon>
        <taxon>Myida</taxon>
        <taxon>Dreissenoidea</taxon>
        <taxon>Dreissenidae</taxon>
        <taxon>Dreissena</taxon>
    </lineage>
</organism>
<protein>
    <submittedName>
        <fullName evidence="1">Uncharacterized protein</fullName>
    </submittedName>
</protein>
<evidence type="ECO:0000313" key="1">
    <source>
        <dbReference type="EMBL" id="KAH3787395.1"/>
    </source>
</evidence>
<reference evidence="1" key="2">
    <citation type="submission" date="2020-11" db="EMBL/GenBank/DDBJ databases">
        <authorList>
            <person name="McCartney M.A."/>
            <person name="Auch B."/>
            <person name="Kono T."/>
            <person name="Mallez S."/>
            <person name="Becker A."/>
            <person name="Gohl D.M."/>
            <person name="Silverstein K.A.T."/>
            <person name="Koren S."/>
            <person name="Bechman K.B."/>
            <person name="Herman A."/>
            <person name="Abrahante J.E."/>
            <person name="Garbe J."/>
        </authorList>
    </citation>
    <scope>NUCLEOTIDE SEQUENCE</scope>
    <source>
        <strain evidence="1">Duluth1</strain>
        <tissue evidence="1">Whole animal</tissue>
    </source>
</reference>
<dbReference type="EMBL" id="JAIWYP010000008">
    <property type="protein sequence ID" value="KAH3787395.1"/>
    <property type="molecule type" value="Genomic_DNA"/>
</dbReference>
<comment type="caution">
    <text evidence="1">The sequence shown here is derived from an EMBL/GenBank/DDBJ whole genome shotgun (WGS) entry which is preliminary data.</text>
</comment>
<sequence>MPTFRECSLSNDDIRLQYITDLKHSQFNLLCVNNEEECTMNNVNISCTLP</sequence>
<keyword evidence="2" id="KW-1185">Reference proteome</keyword>
<accession>A0A9D4F0F4</accession>
<reference evidence="1" key="1">
    <citation type="journal article" date="2019" name="bioRxiv">
        <title>The Genome of the Zebra Mussel, Dreissena polymorpha: A Resource for Invasive Species Research.</title>
        <authorList>
            <person name="McCartney M.A."/>
            <person name="Auch B."/>
            <person name="Kono T."/>
            <person name="Mallez S."/>
            <person name="Zhang Y."/>
            <person name="Obille A."/>
            <person name="Becker A."/>
            <person name="Abrahante J.E."/>
            <person name="Garbe J."/>
            <person name="Badalamenti J.P."/>
            <person name="Herman A."/>
            <person name="Mangelson H."/>
            <person name="Liachko I."/>
            <person name="Sullivan S."/>
            <person name="Sone E.D."/>
            <person name="Koren S."/>
            <person name="Silverstein K.A.T."/>
            <person name="Beckman K.B."/>
            <person name="Gohl D.M."/>
        </authorList>
    </citation>
    <scope>NUCLEOTIDE SEQUENCE</scope>
    <source>
        <strain evidence="1">Duluth1</strain>
        <tissue evidence="1">Whole animal</tissue>
    </source>
</reference>
<proteinExistence type="predicted"/>
<dbReference type="AlphaFoldDB" id="A0A9D4F0F4"/>
<gene>
    <name evidence="1" type="ORF">DPMN_165519</name>
</gene>